<dbReference type="Proteomes" id="UP000018534">
    <property type="component" value="Unassembled WGS sequence"/>
</dbReference>
<name>V7IMK5_SALET</name>
<comment type="caution">
    <text evidence="1">The sequence shown here is derived from an EMBL/GenBank/DDBJ whole genome shotgun (WGS) entry which is preliminary data.</text>
</comment>
<protein>
    <submittedName>
        <fullName evidence="1">Uncharacterized protein</fullName>
    </submittedName>
</protein>
<sequence>MMGTGSGANWINGVHSTCGAGKLTGSIDNLISPACRCQRRF</sequence>
<evidence type="ECO:0000313" key="2">
    <source>
        <dbReference type="Proteomes" id="UP000018534"/>
    </source>
</evidence>
<reference evidence="1 2" key="1">
    <citation type="journal article" date="2014" name="Genome Announc.">
        <title>Whole-Genome Sequencing of Salmonella enterica subsp. enterica Serovar Cubana Strains Isolated from Agricultural Sources.</title>
        <authorList>
            <person name="Benahmed F.H."/>
            <person name="Gopinath G.R."/>
            <person name="Wang H."/>
            <person name="Jean-Gilles Beaubrun J."/>
            <person name="Grim C."/>
            <person name="Cheng C.M."/>
            <person name="McClelland M."/>
            <person name="Ayers S."/>
            <person name="Abbott J."/>
            <person name="Desai P."/>
            <person name="Frye J.G."/>
            <person name="Weinstock G."/>
            <person name="Hammack T.S."/>
            <person name="Hanes D.E."/>
            <person name="Rasmussen M.A."/>
            <person name="Davidson M.K."/>
        </authorList>
    </citation>
    <scope>NUCLEOTIDE SEQUENCE [LARGE SCALE GENOMIC DNA]</scope>
    <source>
        <strain evidence="1">76814</strain>
    </source>
</reference>
<dbReference type="HOGENOM" id="CLU_3348498_0_0_6"/>
<dbReference type="AlphaFoldDB" id="V7IMK5"/>
<dbReference type="EMBL" id="AZGR01000060">
    <property type="protein sequence ID" value="ETA87123.1"/>
    <property type="molecule type" value="Genomic_DNA"/>
</dbReference>
<gene>
    <name evidence="1" type="ORF">A628_02899</name>
</gene>
<evidence type="ECO:0000313" key="1">
    <source>
        <dbReference type="EMBL" id="ETA87123.1"/>
    </source>
</evidence>
<accession>V7IMK5</accession>
<proteinExistence type="predicted"/>
<organism evidence="1 2">
    <name type="scientific">Salmonella enterica subsp. enterica serovar Cubana str. 76814</name>
    <dbReference type="NCBI Taxonomy" id="1192560"/>
    <lineage>
        <taxon>Bacteria</taxon>
        <taxon>Pseudomonadati</taxon>
        <taxon>Pseudomonadota</taxon>
        <taxon>Gammaproteobacteria</taxon>
        <taxon>Enterobacterales</taxon>
        <taxon>Enterobacteriaceae</taxon>
        <taxon>Salmonella</taxon>
    </lineage>
</organism>